<dbReference type="SUPFAM" id="SSF55785">
    <property type="entry name" value="PYP-like sensor domain (PAS domain)"/>
    <property type="match status" value="1"/>
</dbReference>
<feature type="domain" description="Histidine kinase" evidence="8">
    <location>
        <begin position="346"/>
        <end position="565"/>
    </location>
</feature>
<evidence type="ECO:0000259" key="8">
    <source>
        <dbReference type="PROSITE" id="PS50109"/>
    </source>
</evidence>
<evidence type="ECO:0000313" key="9">
    <source>
        <dbReference type="EMBL" id="PIP61773.1"/>
    </source>
</evidence>
<dbReference type="GO" id="GO:0005886">
    <property type="term" value="C:plasma membrane"/>
    <property type="evidence" value="ECO:0007669"/>
    <property type="project" value="TreeGrafter"/>
</dbReference>
<organism evidence="9 10">
    <name type="scientific">Candidatus Roizmanbacteria bacterium CG22_combo_CG10-13_8_21_14_all_38_20</name>
    <dbReference type="NCBI Taxonomy" id="1974862"/>
    <lineage>
        <taxon>Bacteria</taxon>
        <taxon>Candidatus Roizmaniibacteriota</taxon>
    </lineage>
</organism>
<dbReference type="PANTHER" id="PTHR43047:SF72">
    <property type="entry name" value="OSMOSENSING HISTIDINE PROTEIN KINASE SLN1"/>
    <property type="match status" value="1"/>
</dbReference>
<dbReference type="PANTHER" id="PTHR43047">
    <property type="entry name" value="TWO-COMPONENT HISTIDINE PROTEIN KINASE"/>
    <property type="match status" value="1"/>
</dbReference>
<dbReference type="InterPro" id="IPR003661">
    <property type="entry name" value="HisK_dim/P_dom"/>
</dbReference>
<keyword evidence="5" id="KW-0418">Kinase</keyword>
<name>A0A2H0BVQ7_9BACT</name>
<dbReference type="GO" id="GO:0000155">
    <property type="term" value="F:phosphorelay sensor kinase activity"/>
    <property type="evidence" value="ECO:0007669"/>
    <property type="project" value="InterPro"/>
</dbReference>
<dbReference type="EC" id="2.7.13.3" evidence="2"/>
<evidence type="ECO:0000256" key="1">
    <source>
        <dbReference type="ARBA" id="ARBA00000085"/>
    </source>
</evidence>
<proteinExistence type="predicted"/>
<dbReference type="Pfam" id="PF00512">
    <property type="entry name" value="HisKA"/>
    <property type="match status" value="1"/>
</dbReference>
<keyword evidence="7" id="KW-0472">Membrane</keyword>
<dbReference type="PRINTS" id="PR00344">
    <property type="entry name" value="BCTRLSENSOR"/>
</dbReference>
<dbReference type="Gene3D" id="3.30.450.20">
    <property type="entry name" value="PAS domain"/>
    <property type="match status" value="1"/>
</dbReference>
<protein>
    <recommendedName>
        <fullName evidence="2">histidine kinase</fullName>
        <ecNumber evidence="2">2.7.13.3</ecNumber>
    </recommendedName>
</protein>
<evidence type="ECO:0000256" key="6">
    <source>
        <dbReference type="ARBA" id="ARBA00023012"/>
    </source>
</evidence>
<dbReference type="GO" id="GO:0009927">
    <property type="term" value="F:histidine phosphotransfer kinase activity"/>
    <property type="evidence" value="ECO:0007669"/>
    <property type="project" value="TreeGrafter"/>
</dbReference>
<dbReference type="Proteomes" id="UP000231246">
    <property type="component" value="Unassembled WGS sequence"/>
</dbReference>
<dbReference type="SUPFAM" id="SSF55874">
    <property type="entry name" value="ATPase domain of HSP90 chaperone/DNA topoisomerase II/histidine kinase"/>
    <property type="match status" value="1"/>
</dbReference>
<dbReference type="InterPro" id="IPR005467">
    <property type="entry name" value="His_kinase_dom"/>
</dbReference>
<dbReference type="CDD" id="cd00082">
    <property type="entry name" value="HisKA"/>
    <property type="match status" value="1"/>
</dbReference>
<dbReference type="FunFam" id="1.10.287.130:FF:000001">
    <property type="entry name" value="Two-component sensor histidine kinase"/>
    <property type="match status" value="1"/>
</dbReference>
<dbReference type="Gene3D" id="3.30.450.40">
    <property type="match status" value="1"/>
</dbReference>
<keyword evidence="4" id="KW-0808">Transferase</keyword>
<dbReference type="SMART" id="SM00387">
    <property type="entry name" value="HATPase_c"/>
    <property type="match status" value="1"/>
</dbReference>
<dbReference type="Gene3D" id="3.30.565.10">
    <property type="entry name" value="Histidine kinase-like ATPase, C-terminal domain"/>
    <property type="match status" value="1"/>
</dbReference>
<dbReference type="Gene3D" id="1.10.287.130">
    <property type="match status" value="1"/>
</dbReference>
<gene>
    <name evidence="9" type="ORF">COW99_02285</name>
</gene>
<dbReference type="AlphaFoldDB" id="A0A2H0BVQ7"/>
<dbReference type="Pfam" id="PF02518">
    <property type="entry name" value="HATPase_c"/>
    <property type="match status" value="1"/>
</dbReference>
<comment type="caution">
    <text evidence="9">The sequence shown here is derived from an EMBL/GenBank/DDBJ whole genome shotgun (WGS) entry which is preliminary data.</text>
</comment>
<keyword evidence="6" id="KW-0902">Two-component regulatory system</keyword>
<dbReference type="InterPro" id="IPR035965">
    <property type="entry name" value="PAS-like_dom_sf"/>
</dbReference>
<evidence type="ECO:0000313" key="10">
    <source>
        <dbReference type="Proteomes" id="UP000231246"/>
    </source>
</evidence>
<evidence type="ECO:0000256" key="3">
    <source>
        <dbReference type="ARBA" id="ARBA00022553"/>
    </source>
</evidence>
<evidence type="ECO:0000256" key="4">
    <source>
        <dbReference type="ARBA" id="ARBA00022679"/>
    </source>
</evidence>
<keyword evidence="3" id="KW-0597">Phosphoprotein</keyword>
<dbReference type="InterPro" id="IPR004358">
    <property type="entry name" value="Sig_transdc_His_kin-like_C"/>
</dbReference>
<evidence type="ECO:0000256" key="7">
    <source>
        <dbReference type="ARBA" id="ARBA00023136"/>
    </source>
</evidence>
<dbReference type="SUPFAM" id="SSF47384">
    <property type="entry name" value="Homodimeric domain of signal transducing histidine kinase"/>
    <property type="match status" value="1"/>
</dbReference>
<dbReference type="InterPro" id="IPR036890">
    <property type="entry name" value="HATPase_C_sf"/>
</dbReference>
<dbReference type="PROSITE" id="PS50109">
    <property type="entry name" value="HIS_KIN"/>
    <property type="match status" value="1"/>
</dbReference>
<sequence length="580" mass="64995">MLVAAFFTTICLLTALLLYLSYTLFYEHHAKNSHIKDLYEDISNRDQSQQNRELQLKQKAYHAEVLKELSERIGYSLDVSKIIEVITESLKEILEYSTASYMIKENNHIIFHSYVAKSVNHNFIKDTQLKMLSALSIMLNTDISTAYIEEAISGTILDNAADNQVGSYFNLPLVIEDKILGIITIASPSLNIYNLERAKILYIITQEAARHYEKLKLILEEERRKLNAMVASMEDGVIMLDRSLRIIVFNPSAVKILQLTNLAEPTIKDITNSLQGIVDLRTKLDEAIRNEHVTEQEDIIIHNRAYHLLITPVKDSRNELTGTAILLRDVTAEKELIQMRDEFTAKVVHELRAPLTTIRGTTDMIVNESKLTEEVKKKLLLTMKEDSEHMLKLVGEILDVAKIEAGKFQIEPTLGKIQDTVDKVVGKFSAQATQKGISMTAQYDPATPEIKFDVIRIEQVLNNLISNAIKYTDKGTITIFVHPEADKGVIIEIIDTGAGLNEEEVKGLFSKFKQFGKGKTGKVKGTGLGLVIAKGIIESHLGKIEASSKGPGRGSTFKFWLPLRGPQDMKGGNNGKNITS</sequence>
<dbReference type="SMART" id="SM00388">
    <property type="entry name" value="HisKA"/>
    <property type="match status" value="1"/>
</dbReference>
<dbReference type="FunFam" id="3.30.565.10:FF:000006">
    <property type="entry name" value="Sensor histidine kinase WalK"/>
    <property type="match status" value="1"/>
</dbReference>
<dbReference type="EMBL" id="PCTA01000016">
    <property type="protein sequence ID" value="PIP61773.1"/>
    <property type="molecule type" value="Genomic_DNA"/>
</dbReference>
<accession>A0A2H0BVQ7</accession>
<evidence type="ECO:0000256" key="2">
    <source>
        <dbReference type="ARBA" id="ARBA00012438"/>
    </source>
</evidence>
<dbReference type="Pfam" id="PF13596">
    <property type="entry name" value="PAS_10"/>
    <property type="match status" value="1"/>
</dbReference>
<dbReference type="InterPro" id="IPR036097">
    <property type="entry name" value="HisK_dim/P_sf"/>
</dbReference>
<reference evidence="9 10" key="1">
    <citation type="submission" date="2017-09" db="EMBL/GenBank/DDBJ databases">
        <title>Depth-based differentiation of microbial function through sediment-hosted aquifers and enrichment of novel symbionts in the deep terrestrial subsurface.</title>
        <authorList>
            <person name="Probst A.J."/>
            <person name="Ladd B."/>
            <person name="Jarett J.K."/>
            <person name="Geller-Mcgrath D.E."/>
            <person name="Sieber C.M."/>
            <person name="Emerson J.B."/>
            <person name="Anantharaman K."/>
            <person name="Thomas B.C."/>
            <person name="Malmstrom R."/>
            <person name="Stieglmeier M."/>
            <person name="Klingl A."/>
            <person name="Woyke T."/>
            <person name="Ryan C.M."/>
            <person name="Banfield J.F."/>
        </authorList>
    </citation>
    <scope>NUCLEOTIDE SEQUENCE [LARGE SCALE GENOMIC DNA]</scope>
    <source>
        <strain evidence="9">CG22_combo_CG10-13_8_21_14_all_38_20</strain>
    </source>
</reference>
<comment type="catalytic activity">
    <reaction evidence="1">
        <text>ATP + protein L-histidine = ADP + protein N-phospho-L-histidine.</text>
        <dbReference type="EC" id="2.7.13.3"/>
    </reaction>
</comment>
<dbReference type="SUPFAM" id="SSF55781">
    <property type="entry name" value="GAF domain-like"/>
    <property type="match status" value="1"/>
</dbReference>
<evidence type="ECO:0000256" key="5">
    <source>
        <dbReference type="ARBA" id="ARBA00022777"/>
    </source>
</evidence>
<dbReference type="InterPro" id="IPR029016">
    <property type="entry name" value="GAF-like_dom_sf"/>
</dbReference>
<dbReference type="InterPro" id="IPR003594">
    <property type="entry name" value="HATPase_dom"/>
</dbReference>